<reference evidence="2 3" key="1">
    <citation type="journal article" date="2021" name="BMC Genomics">
        <title>Datura genome reveals duplications of psychoactive alkaloid biosynthetic genes and high mutation rate following tissue culture.</title>
        <authorList>
            <person name="Rajewski A."/>
            <person name="Carter-House D."/>
            <person name="Stajich J."/>
            <person name="Litt A."/>
        </authorList>
    </citation>
    <scope>NUCLEOTIDE SEQUENCE [LARGE SCALE GENOMIC DNA]</scope>
    <source>
        <strain evidence="2">AR-01</strain>
    </source>
</reference>
<name>A0ABS8UM22_DATST</name>
<accession>A0ABS8UM22</accession>
<comment type="caution">
    <text evidence="2">The sequence shown here is derived from an EMBL/GenBank/DDBJ whole genome shotgun (WGS) entry which is preliminary data.</text>
</comment>
<organism evidence="2 3">
    <name type="scientific">Datura stramonium</name>
    <name type="common">Jimsonweed</name>
    <name type="synonym">Common thornapple</name>
    <dbReference type="NCBI Taxonomy" id="4076"/>
    <lineage>
        <taxon>Eukaryota</taxon>
        <taxon>Viridiplantae</taxon>
        <taxon>Streptophyta</taxon>
        <taxon>Embryophyta</taxon>
        <taxon>Tracheophyta</taxon>
        <taxon>Spermatophyta</taxon>
        <taxon>Magnoliopsida</taxon>
        <taxon>eudicotyledons</taxon>
        <taxon>Gunneridae</taxon>
        <taxon>Pentapetalae</taxon>
        <taxon>asterids</taxon>
        <taxon>lamiids</taxon>
        <taxon>Solanales</taxon>
        <taxon>Solanaceae</taxon>
        <taxon>Solanoideae</taxon>
        <taxon>Datureae</taxon>
        <taxon>Datura</taxon>
    </lineage>
</organism>
<gene>
    <name evidence="2" type="ORF">HAX54_016955</name>
</gene>
<evidence type="ECO:0000313" key="2">
    <source>
        <dbReference type="EMBL" id="MCD9559137.1"/>
    </source>
</evidence>
<sequence>MAPHHTSRYDALVVLCATWRIGVACASRRPCPWIAGAMPSARIFLIHPAIWRNQRRDEELRWRDARHSVPCQSSDQQRHAPAISMRSQLRAMPYATRQPSCAMPGAAHQLCSATAVESYFN</sequence>
<proteinExistence type="predicted"/>
<protein>
    <recommendedName>
        <fullName evidence="4">Secreted protein</fullName>
    </recommendedName>
</protein>
<evidence type="ECO:0000313" key="3">
    <source>
        <dbReference type="Proteomes" id="UP000823775"/>
    </source>
</evidence>
<keyword evidence="1" id="KW-0732">Signal</keyword>
<feature type="chain" id="PRO_5045090607" description="Secreted protein" evidence="1">
    <location>
        <begin position="27"/>
        <end position="121"/>
    </location>
</feature>
<feature type="signal peptide" evidence="1">
    <location>
        <begin position="1"/>
        <end position="26"/>
    </location>
</feature>
<dbReference type="EMBL" id="JACEIK010002102">
    <property type="protein sequence ID" value="MCD9559137.1"/>
    <property type="molecule type" value="Genomic_DNA"/>
</dbReference>
<dbReference type="Proteomes" id="UP000823775">
    <property type="component" value="Unassembled WGS sequence"/>
</dbReference>
<keyword evidence="3" id="KW-1185">Reference proteome</keyword>
<evidence type="ECO:0008006" key="4">
    <source>
        <dbReference type="Google" id="ProtNLM"/>
    </source>
</evidence>
<evidence type="ECO:0000256" key="1">
    <source>
        <dbReference type="SAM" id="SignalP"/>
    </source>
</evidence>